<dbReference type="KEGG" id="palo:E6C60_2789"/>
<dbReference type="OrthoDB" id="2657224at2"/>
<dbReference type="PANTHER" id="PTHR43133:SF46">
    <property type="entry name" value="RNA POLYMERASE SIGMA-70 FACTOR ECF SUBFAMILY"/>
    <property type="match status" value="1"/>
</dbReference>
<organism evidence="7 8">
    <name type="scientific">Paenibacillus algicola</name>
    <dbReference type="NCBI Taxonomy" id="2565926"/>
    <lineage>
        <taxon>Bacteria</taxon>
        <taxon>Bacillati</taxon>
        <taxon>Bacillota</taxon>
        <taxon>Bacilli</taxon>
        <taxon>Bacillales</taxon>
        <taxon>Paenibacillaceae</taxon>
        <taxon>Paenibacillus</taxon>
    </lineage>
</organism>
<dbReference type="NCBIfam" id="TIGR02937">
    <property type="entry name" value="sigma70-ECF"/>
    <property type="match status" value="1"/>
</dbReference>
<proteinExistence type="inferred from homology"/>
<dbReference type="InterPro" id="IPR007627">
    <property type="entry name" value="RNA_pol_sigma70_r2"/>
</dbReference>
<dbReference type="InterPro" id="IPR013325">
    <property type="entry name" value="RNA_pol_sigma_r2"/>
</dbReference>
<comment type="similarity">
    <text evidence="1">Belongs to the sigma-70 factor family. ECF subfamily.</text>
</comment>
<dbReference type="InterPro" id="IPR013249">
    <property type="entry name" value="RNA_pol_sigma70_r4_t2"/>
</dbReference>
<name>A0A4P8XPD1_9BACL</name>
<dbReference type="InterPro" id="IPR014284">
    <property type="entry name" value="RNA_pol_sigma-70_dom"/>
</dbReference>
<keyword evidence="8" id="KW-1185">Reference proteome</keyword>
<dbReference type="InterPro" id="IPR036388">
    <property type="entry name" value="WH-like_DNA-bd_sf"/>
</dbReference>
<dbReference type="Pfam" id="PF08281">
    <property type="entry name" value="Sigma70_r4_2"/>
    <property type="match status" value="1"/>
</dbReference>
<gene>
    <name evidence="7" type="ORF">E6C60_2789</name>
</gene>
<reference evidence="7 8" key="1">
    <citation type="submission" date="2019-05" db="EMBL/GenBank/DDBJ databases">
        <authorList>
            <person name="Chen C."/>
        </authorList>
    </citation>
    <scope>NUCLEOTIDE SEQUENCE [LARGE SCALE GENOMIC DNA]</scope>
    <source>
        <strain evidence="7 8">HB172198</strain>
    </source>
</reference>
<dbReference type="Gene3D" id="1.10.1740.10">
    <property type="match status" value="1"/>
</dbReference>
<dbReference type="Proteomes" id="UP000300879">
    <property type="component" value="Chromosome"/>
</dbReference>
<evidence type="ECO:0000256" key="3">
    <source>
        <dbReference type="ARBA" id="ARBA00023082"/>
    </source>
</evidence>
<evidence type="ECO:0000313" key="8">
    <source>
        <dbReference type="Proteomes" id="UP000300879"/>
    </source>
</evidence>
<dbReference type="PANTHER" id="PTHR43133">
    <property type="entry name" value="RNA POLYMERASE ECF-TYPE SIGMA FACTO"/>
    <property type="match status" value="1"/>
</dbReference>
<dbReference type="GO" id="GO:0006352">
    <property type="term" value="P:DNA-templated transcription initiation"/>
    <property type="evidence" value="ECO:0007669"/>
    <property type="project" value="InterPro"/>
</dbReference>
<dbReference type="SUPFAM" id="SSF88946">
    <property type="entry name" value="Sigma2 domain of RNA polymerase sigma factors"/>
    <property type="match status" value="1"/>
</dbReference>
<dbReference type="GO" id="GO:0003677">
    <property type="term" value="F:DNA binding"/>
    <property type="evidence" value="ECO:0007669"/>
    <property type="project" value="InterPro"/>
</dbReference>
<evidence type="ECO:0000259" key="5">
    <source>
        <dbReference type="Pfam" id="PF04542"/>
    </source>
</evidence>
<evidence type="ECO:0000256" key="2">
    <source>
        <dbReference type="ARBA" id="ARBA00023015"/>
    </source>
</evidence>
<evidence type="ECO:0000259" key="6">
    <source>
        <dbReference type="Pfam" id="PF08281"/>
    </source>
</evidence>
<sequence>MEKKWFDLLCRPYEELEKGQQERIYTSYRMFVYQDLFDLLVDHSLTEDLIHDSFLKVISKAPQLQSMHNIPAWIKRVAHTTGIDFIRKSRKDKKMLVAIGPLYNLCGANTVEAELEEKWKQEQFQYAIQKLNQHHRLMLNLYYLEKKSCKEIGEIIKITETATFKRLSRARQHLKALFFSIDALAKSEK</sequence>
<evidence type="ECO:0000256" key="1">
    <source>
        <dbReference type="ARBA" id="ARBA00010641"/>
    </source>
</evidence>
<accession>A0A4P8XPD1</accession>
<feature type="domain" description="RNA polymerase sigma-70 region 2" evidence="5">
    <location>
        <begin position="25"/>
        <end position="90"/>
    </location>
</feature>
<dbReference type="InterPro" id="IPR013324">
    <property type="entry name" value="RNA_pol_sigma_r3/r4-like"/>
</dbReference>
<dbReference type="Pfam" id="PF04542">
    <property type="entry name" value="Sigma70_r2"/>
    <property type="match status" value="1"/>
</dbReference>
<dbReference type="SUPFAM" id="SSF88659">
    <property type="entry name" value="Sigma3 and sigma4 domains of RNA polymerase sigma factors"/>
    <property type="match status" value="1"/>
</dbReference>
<dbReference type="RefSeq" id="WP_138226360.1">
    <property type="nucleotide sequence ID" value="NZ_CP040396.1"/>
</dbReference>
<keyword evidence="2" id="KW-0805">Transcription regulation</keyword>
<dbReference type="EMBL" id="CP040396">
    <property type="protein sequence ID" value="QCT03501.1"/>
    <property type="molecule type" value="Genomic_DNA"/>
</dbReference>
<dbReference type="Gene3D" id="1.10.10.10">
    <property type="entry name" value="Winged helix-like DNA-binding domain superfamily/Winged helix DNA-binding domain"/>
    <property type="match status" value="1"/>
</dbReference>
<dbReference type="InterPro" id="IPR039425">
    <property type="entry name" value="RNA_pol_sigma-70-like"/>
</dbReference>
<keyword evidence="3" id="KW-0731">Sigma factor</keyword>
<protein>
    <submittedName>
        <fullName evidence="7">Sigma-70 region 2</fullName>
    </submittedName>
</protein>
<dbReference type="GO" id="GO:0016987">
    <property type="term" value="F:sigma factor activity"/>
    <property type="evidence" value="ECO:0007669"/>
    <property type="project" value="UniProtKB-KW"/>
</dbReference>
<dbReference type="AlphaFoldDB" id="A0A4P8XPD1"/>
<feature type="domain" description="RNA polymerase sigma factor 70 region 4 type 2" evidence="6">
    <location>
        <begin position="122"/>
        <end position="174"/>
    </location>
</feature>
<keyword evidence="4" id="KW-0804">Transcription</keyword>
<evidence type="ECO:0000256" key="4">
    <source>
        <dbReference type="ARBA" id="ARBA00023163"/>
    </source>
</evidence>
<evidence type="ECO:0000313" key="7">
    <source>
        <dbReference type="EMBL" id="QCT03501.1"/>
    </source>
</evidence>